<comment type="similarity">
    <text evidence="1">Belongs to the flavin oxidoreductase frp family.</text>
</comment>
<organism evidence="6 7">
    <name type="scientific">Mycoplasma testudineum</name>
    <dbReference type="NCBI Taxonomy" id="244584"/>
    <lineage>
        <taxon>Bacteria</taxon>
        <taxon>Bacillati</taxon>
        <taxon>Mycoplasmatota</taxon>
        <taxon>Mollicutes</taxon>
        <taxon>Mycoplasmataceae</taxon>
        <taxon>Mycoplasma</taxon>
    </lineage>
</organism>
<reference evidence="6 7" key="1">
    <citation type="submission" date="2019-03" db="EMBL/GenBank/DDBJ databases">
        <title>Genomic Encyclopedia of Archaeal and Bacterial Type Strains, Phase II (KMG-II): from individual species to whole genera.</title>
        <authorList>
            <person name="Goeker M."/>
        </authorList>
    </citation>
    <scope>NUCLEOTIDE SEQUENCE [LARGE SCALE GENOMIC DNA]</scope>
    <source>
        <strain evidence="6 7">ATCC 700618</strain>
    </source>
</reference>
<keyword evidence="7" id="KW-1185">Reference proteome</keyword>
<evidence type="ECO:0000256" key="3">
    <source>
        <dbReference type="ARBA" id="ARBA00022643"/>
    </source>
</evidence>
<evidence type="ECO:0000256" key="2">
    <source>
        <dbReference type="ARBA" id="ARBA00022630"/>
    </source>
</evidence>
<dbReference type="Proteomes" id="UP000295518">
    <property type="component" value="Unassembled WGS sequence"/>
</dbReference>
<feature type="domain" description="Nitroreductase" evidence="5">
    <location>
        <begin position="7"/>
        <end position="166"/>
    </location>
</feature>
<name>A0A4V3C2R9_9MOLU</name>
<dbReference type="InterPro" id="IPR029479">
    <property type="entry name" value="Nitroreductase"/>
</dbReference>
<dbReference type="PANTHER" id="PTHR43425:SF2">
    <property type="entry name" value="OXYGEN-INSENSITIVE NADPH NITROREDUCTASE"/>
    <property type="match status" value="1"/>
</dbReference>
<dbReference type="SUPFAM" id="SSF55469">
    <property type="entry name" value="FMN-dependent nitroreductase-like"/>
    <property type="match status" value="1"/>
</dbReference>
<dbReference type="RefSeq" id="WP_094254863.1">
    <property type="nucleotide sequence ID" value="NZ_NNCE01000006.1"/>
</dbReference>
<dbReference type="OrthoDB" id="9812105at2"/>
<keyword evidence="2" id="KW-0285">Flavoprotein</keyword>
<dbReference type="Pfam" id="PF00881">
    <property type="entry name" value="Nitroreductase"/>
    <property type="match status" value="1"/>
</dbReference>
<dbReference type="InterPro" id="IPR016446">
    <property type="entry name" value="Flavin_OxRdtase_Frp"/>
</dbReference>
<dbReference type="PANTHER" id="PTHR43425">
    <property type="entry name" value="OXYGEN-INSENSITIVE NADPH NITROREDUCTASE"/>
    <property type="match status" value="1"/>
</dbReference>
<accession>A0A4V3C2R9</accession>
<evidence type="ECO:0000256" key="1">
    <source>
        <dbReference type="ARBA" id="ARBA00008366"/>
    </source>
</evidence>
<dbReference type="GO" id="GO:0016491">
    <property type="term" value="F:oxidoreductase activity"/>
    <property type="evidence" value="ECO:0007669"/>
    <property type="project" value="UniProtKB-KW"/>
</dbReference>
<sequence>MSVLDVIKNRHSQRQMQYTELPKEDLNKIVEALNASPTNGNKFDATAIIITNQEVKKRMYNLTNNTGQAQYANCGLLIVCFADMNRGKIAATMTQSEINLHSFDNLLSAWGDAFLMAQSAVLVAEDLGYATAFLSGVRHYNIPLYLREHYKLPNNLFPVLAVAIGKVGTETVSRPQVNRVYFEGYDFYQVKEEVLKFNEVEKEFWKQRGKDKDWISVAAKFYLNDSTTTYLDLLKGIYDPEITNNIDISKCEQELQKLEENKGDK</sequence>
<dbReference type="EMBL" id="SNWN01000014">
    <property type="protein sequence ID" value="TDO19439.1"/>
    <property type="molecule type" value="Genomic_DNA"/>
</dbReference>
<evidence type="ECO:0000313" key="7">
    <source>
        <dbReference type="Proteomes" id="UP000295518"/>
    </source>
</evidence>
<evidence type="ECO:0000259" key="5">
    <source>
        <dbReference type="Pfam" id="PF00881"/>
    </source>
</evidence>
<comment type="caution">
    <text evidence="6">The sequence shown here is derived from an EMBL/GenBank/DDBJ whole genome shotgun (WGS) entry which is preliminary data.</text>
</comment>
<protein>
    <submittedName>
        <fullName evidence="6">Nitroreductase</fullName>
    </submittedName>
</protein>
<keyword evidence="4" id="KW-0560">Oxidoreductase</keyword>
<gene>
    <name evidence="6" type="ORF">EI74_0710</name>
</gene>
<evidence type="ECO:0000313" key="6">
    <source>
        <dbReference type="EMBL" id="TDO19439.1"/>
    </source>
</evidence>
<evidence type="ECO:0000256" key="4">
    <source>
        <dbReference type="ARBA" id="ARBA00023002"/>
    </source>
</evidence>
<dbReference type="AlphaFoldDB" id="A0A4V3C2R9"/>
<proteinExistence type="inferred from homology"/>
<dbReference type="InterPro" id="IPR000415">
    <property type="entry name" value="Nitroreductase-like"/>
</dbReference>
<dbReference type="Gene3D" id="3.40.109.10">
    <property type="entry name" value="NADH Oxidase"/>
    <property type="match status" value="1"/>
</dbReference>
<keyword evidence="3" id="KW-0288">FMN</keyword>